<sequence length="120" mass="13875">MKPIRDGVAQERRFLVRDCTIVSSETSDEIGAMQRRLAWPLRTDDTHTSRNDPHFFSSLPVLFEPAPQLHFILPSTTSYCFTMSHQMATAHAYQLIHLLQMKQHSTAFCWEHTSINFVVL</sequence>
<protein>
    <submittedName>
        <fullName evidence="1 2">Uncharacterized protein</fullName>
    </submittedName>
</protein>
<evidence type="ECO:0000313" key="3">
    <source>
        <dbReference type="Proteomes" id="UP000006727"/>
    </source>
</evidence>
<reference evidence="2" key="3">
    <citation type="submission" date="2020-12" db="UniProtKB">
        <authorList>
            <consortium name="EnsemblPlants"/>
        </authorList>
    </citation>
    <scope>IDENTIFICATION</scope>
</reference>
<accession>A0A2K1IH06</accession>
<reference evidence="1 3" key="2">
    <citation type="journal article" date="2018" name="Plant J.">
        <title>The Physcomitrella patens chromosome-scale assembly reveals moss genome structure and evolution.</title>
        <authorList>
            <person name="Lang D."/>
            <person name="Ullrich K.K."/>
            <person name="Murat F."/>
            <person name="Fuchs J."/>
            <person name="Jenkins J."/>
            <person name="Haas F.B."/>
            <person name="Piednoel M."/>
            <person name="Gundlach H."/>
            <person name="Van Bel M."/>
            <person name="Meyberg R."/>
            <person name="Vives C."/>
            <person name="Morata J."/>
            <person name="Symeonidi A."/>
            <person name="Hiss M."/>
            <person name="Muchero W."/>
            <person name="Kamisugi Y."/>
            <person name="Saleh O."/>
            <person name="Blanc G."/>
            <person name="Decker E.L."/>
            <person name="van Gessel N."/>
            <person name="Grimwood J."/>
            <person name="Hayes R.D."/>
            <person name="Graham S.W."/>
            <person name="Gunter L.E."/>
            <person name="McDaniel S.F."/>
            <person name="Hoernstein S.N.W."/>
            <person name="Larsson A."/>
            <person name="Li F.W."/>
            <person name="Perroud P.F."/>
            <person name="Phillips J."/>
            <person name="Ranjan P."/>
            <person name="Rokshar D.S."/>
            <person name="Rothfels C.J."/>
            <person name="Schneider L."/>
            <person name="Shu S."/>
            <person name="Stevenson D.W."/>
            <person name="Thummler F."/>
            <person name="Tillich M."/>
            <person name="Villarreal Aguilar J.C."/>
            <person name="Widiez T."/>
            <person name="Wong G.K."/>
            <person name="Wymore A."/>
            <person name="Zhang Y."/>
            <person name="Zimmer A.D."/>
            <person name="Quatrano R.S."/>
            <person name="Mayer K.F.X."/>
            <person name="Goodstein D."/>
            <person name="Casacuberta J.M."/>
            <person name="Vandepoele K."/>
            <person name="Reski R."/>
            <person name="Cuming A.C."/>
            <person name="Tuskan G.A."/>
            <person name="Maumus F."/>
            <person name="Salse J."/>
            <person name="Schmutz J."/>
            <person name="Rensing S.A."/>
        </authorList>
    </citation>
    <scope>NUCLEOTIDE SEQUENCE [LARGE SCALE GENOMIC DNA]</scope>
    <source>
        <strain evidence="2 3">cv. Gransden 2004</strain>
    </source>
</reference>
<evidence type="ECO:0000313" key="1">
    <source>
        <dbReference type="EMBL" id="PNR28554.1"/>
    </source>
</evidence>
<dbReference type="EnsemblPlants" id="Pp3c24_16090V3.1">
    <property type="protein sequence ID" value="PAC:32910938.CDS.1"/>
    <property type="gene ID" value="Pp3c24_16090"/>
</dbReference>
<organism evidence="1">
    <name type="scientific">Physcomitrium patens</name>
    <name type="common">Spreading-leaved earth moss</name>
    <name type="synonym">Physcomitrella patens</name>
    <dbReference type="NCBI Taxonomy" id="3218"/>
    <lineage>
        <taxon>Eukaryota</taxon>
        <taxon>Viridiplantae</taxon>
        <taxon>Streptophyta</taxon>
        <taxon>Embryophyta</taxon>
        <taxon>Bryophyta</taxon>
        <taxon>Bryophytina</taxon>
        <taxon>Bryopsida</taxon>
        <taxon>Funariidae</taxon>
        <taxon>Funariales</taxon>
        <taxon>Funariaceae</taxon>
        <taxon>Physcomitrium</taxon>
    </lineage>
</organism>
<dbReference type="AlphaFoldDB" id="A0A2K1IH06"/>
<proteinExistence type="predicted"/>
<reference evidence="1 3" key="1">
    <citation type="journal article" date="2008" name="Science">
        <title>The Physcomitrella genome reveals evolutionary insights into the conquest of land by plants.</title>
        <authorList>
            <person name="Rensing S."/>
            <person name="Lang D."/>
            <person name="Zimmer A."/>
            <person name="Terry A."/>
            <person name="Salamov A."/>
            <person name="Shapiro H."/>
            <person name="Nishiyama T."/>
            <person name="Perroud P.-F."/>
            <person name="Lindquist E."/>
            <person name="Kamisugi Y."/>
            <person name="Tanahashi T."/>
            <person name="Sakakibara K."/>
            <person name="Fujita T."/>
            <person name="Oishi K."/>
            <person name="Shin-I T."/>
            <person name="Kuroki Y."/>
            <person name="Toyoda A."/>
            <person name="Suzuki Y."/>
            <person name="Hashimoto A."/>
            <person name="Yamaguchi K."/>
            <person name="Sugano A."/>
            <person name="Kohara Y."/>
            <person name="Fujiyama A."/>
            <person name="Anterola A."/>
            <person name="Aoki S."/>
            <person name="Ashton N."/>
            <person name="Barbazuk W.B."/>
            <person name="Barker E."/>
            <person name="Bennetzen J."/>
            <person name="Bezanilla M."/>
            <person name="Blankenship R."/>
            <person name="Cho S.H."/>
            <person name="Dutcher S."/>
            <person name="Estelle M."/>
            <person name="Fawcett J.A."/>
            <person name="Gundlach H."/>
            <person name="Hanada K."/>
            <person name="Heyl A."/>
            <person name="Hicks K.A."/>
            <person name="Hugh J."/>
            <person name="Lohr M."/>
            <person name="Mayer K."/>
            <person name="Melkozernov A."/>
            <person name="Murata T."/>
            <person name="Nelson D."/>
            <person name="Pils B."/>
            <person name="Prigge M."/>
            <person name="Reiss B."/>
            <person name="Renner T."/>
            <person name="Rombauts S."/>
            <person name="Rushton P."/>
            <person name="Sanderfoot A."/>
            <person name="Schween G."/>
            <person name="Shiu S.-H."/>
            <person name="Stueber K."/>
            <person name="Theodoulou F.L."/>
            <person name="Tu H."/>
            <person name="Van de Peer Y."/>
            <person name="Verrier P.J."/>
            <person name="Waters E."/>
            <person name="Wood A."/>
            <person name="Yang L."/>
            <person name="Cove D."/>
            <person name="Cuming A."/>
            <person name="Hasebe M."/>
            <person name="Lucas S."/>
            <person name="Mishler D.B."/>
            <person name="Reski R."/>
            <person name="Grigoriev I."/>
            <person name="Quatrano R.S."/>
            <person name="Boore J.L."/>
        </authorList>
    </citation>
    <scope>NUCLEOTIDE SEQUENCE [LARGE SCALE GENOMIC DNA]</scope>
    <source>
        <strain evidence="2 3">cv. Gransden 2004</strain>
    </source>
</reference>
<dbReference type="InParanoid" id="A0A2K1IH06"/>
<dbReference type="EnsemblPlants" id="Pp3c24_16091V3.1">
    <property type="protein sequence ID" value="PAC:32910720.CDS.1"/>
    <property type="gene ID" value="Pp3c24_16091"/>
</dbReference>
<name>A0A2K1IH06_PHYPA</name>
<dbReference type="Proteomes" id="UP000006727">
    <property type="component" value="Chromosome 24"/>
</dbReference>
<dbReference type="Gramene" id="Pp3c24_16091V3.1">
    <property type="protein sequence ID" value="PAC:32910720.CDS.1"/>
    <property type="gene ID" value="Pp3c24_16091"/>
</dbReference>
<keyword evidence="3" id="KW-1185">Reference proteome</keyword>
<gene>
    <name evidence="1" type="ORF">PHYPA_029146</name>
</gene>
<dbReference type="EMBL" id="ABEU02000024">
    <property type="protein sequence ID" value="PNR28554.1"/>
    <property type="molecule type" value="Genomic_DNA"/>
</dbReference>
<evidence type="ECO:0000313" key="2">
    <source>
        <dbReference type="EnsemblPlants" id="PAC:32910720.CDS.1"/>
    </source>
</evidence>
<dbReference type="Gramene" id="Pp3c24_16090V3.1">
    <property type="protein sequence ID" value="PAC:32910938.CDS.1"/>
    <property type="gene ID" value="Pp3c24_16090"/>
</dbReference>